<reference evidence="2" key="1">
    <citation type="journal article" name="DNA Res.">
        <title>The physiological potential of anammox bacteria as revealed by their core genome structure.</title>
        <authorList>
            <person name="Okubo T."/>
            <person name="Toyoda A."/>
            <person name="Fukuhara K."/>
            <person name="Uchiyama I."/>
            <person name="Harigaya Y."/>
            <person name="Kuroiwa M."/>
            <person name="Suzuki T."/>
            <person name="Murakami Y."/>
            <person name="Suwa Y."/>
            <person name="Takami H."/>
        </authorList>
    </citation>
    <scope>NUCLEOTIDE SEQUENCE</scope>
    <source>
        <strain evidence="2">317325-2</strain>
    </source>
</reference>
<proteinExistence type="predicted"/>
<protein>
    <submittedName>
        <fullName evidence="2">Uncharacterized protein</fullName>
    </submittedName>
</protein>
<evidence type="ECO:0000313" key="2">
    <source>
        <dbReference type="EMBL" id="BBO23569.1"/>
    </source>
</evidence>
<dbReference type="KEGG" id="npy:NPRO_11640"/>
<evidence type="ECO:0000256" key="1">
    <source>
        <dbReference type="SAM" id="MobiDB-lite"/>
    </source>
</evidence>
<evidence type="ECO:0000313" key="3">
    <source>
        <dbReference type="Proteomes" id="UP000662873"/>
    </source>
</evidence>
<gene>
    <name evidence="2" type="ORF">NPRO_11640</name>
</gene>
<accession>A0A809R7W9</accession>
<feature type="compositionally biased region" description="Polar residues" evidence="1">
    <location>
        <begin position="79"/>
        <end position="97"/>
    </location>
</feature>
<feature type="compositionally biased region" description="Polar residues" evidence="1">
    <location>
        <begin position="58"/>
        <end position="71"/>
    </location>
</feature>
<feature type="region of interest" description="Disordered" evidence="1">
    <location>
        <begin position="31"/>
        <end position="102"/>
    </location>
</feature>
<dbReference type="AlphaFoldDB" id="A0A809R7W9"/>
<organism evidence="2 3">
    <name type="scientific">Candidatus Nitrosymbiomonas proteolyticus</name>
    <dbReference type="NCBI Taxonomy" id="2608984"/>
    <lineage>
        <taxon>Bacteria</taxon>
        <taxon>Bacillati</taxon>
        <taxon>Armatimonadota</taxon>
        <taxon>Armatimonadota incertae sedis</taxon>
        <taxon>Candidatus Nitrosymbiomonas</taxon>
    </lineage>
</organism>
<sequence length="274" mass="29258">MAWGIVGVIGGIVLTFGILRLTGVYPFNAPTQDSPPPLKQEAVSPAGAPDANEGPASETLSPTSGEPTTPNEAPVEQPLPSNAEPTPGTTGPTSQIGGTLPVGPVNPIVIGPGEGIENSVKCQLIEAVVFVPQTELEAVKSQFLKLAQDSQGKAMAFSEAPVGEIPGREGVLLALPESALEATLAKVLKAGTSSVTERWTGPPGERRDRIERPFRDGLYELLKEERKLLERYLEDAPEVKYVRERIAETRRQQGLLLNPPPENAALRVYLLHKV</sequence>
<dbReference type="Proteomes" id="UP000662873">
    <property type="component" value="Chromosome"/>
</dbReference>
<dbReference type="EMBL" id="AP021858">
    <property type="protein sequence ID" value="BBO23569.1"/>
    <property type="molecule type" value="Genomic_DNA"/>
</dbReference>
<name>A0A809R7W9_9BACT</name>